<evidence type="ECO:0000313" key="12">
    <source>
        <dbReference type="EMBL" id="PFK33291.1"/>
    </source>
</evidence>
<evidence type="ECO:0000256" key="3">
    <source>
        <dbReference type="ARBA" id="ARBA00022448"/>
    </source>
</evidence>
<feature type="transmembrane region" description="Helical" evidence="10">
    <location>
        <begin position="279"/>
        <end position="300"/>
    </location>
</feature>
<feature type="transmembrane region" description="Helical" evidence="10">
    <location>
        <begin position="351"/>
        <end position="373"/>
    </location>
</feature>
<evidence type="ECO:0000256" key="1">
    <source>
        <dbReference type="ARBA" id="ARBA00004651"/>
    </source>
</evidence>
<evidence type="ECO:0000259" key="11">
    <source>
        <dbReference type="Pfam" id="PF00909"/>
    </source>
</evidence>
<feature type="transmembrane region" description="Helical" evidence="10">
    <location>
        <begin position="41"/>
        <end position="61"/>
    </location>
</feature>
<keyword evidence="4" id="KW-1003">Cell membrane</keyword>
<organism evidence="12 13">
    <name type="scientific">Bacillus cereus</name>
    <dbReference type="NCBI Taxonomy" id="1396"/>
    <lineage>
        <taxon>Bacteria</taxon>
        <taxon>Bacillati</taxon>
        <taxon>Bacillota</taxon>
        <taxon>Bacilli</taxon>
        <taxon>Bacillales</taxon>
        <taxon>Bacillaceae</taxon>
        <taxon>Bacillus</taxon>
        <taxon>Bacillus cereus group</taxon>
    </lineage>
</organism>
<keyword evidence="6 10" id="KW-1133">Transmembrane helix</keyword>
<dbReference type="InterPro" id="IPR001905">
    <property type="entry name" value="Ammonium_transpt"/>
</dbReference>
<dbReference type="InterPro" id="IPR018047">
    <property type="entry name" value="Ammonium_transpt_CS"/>
</dbReference>
<dbReference type="EMBL" id="NUWN01000078">
    <property type="protein sequence ID" value="PFK33291.1"/>
    <property type="molecule type" value="Genomic_DNA"/>
</dbReference>
<dbReference type="FunFam" id="1.10.3430.10:FF:000007">
    <property type="entry name" value="Ammonium transporter"/>
    <property type="match status" value="1"/>
</dbReference>
<feature type="transmembrane region" description="Helical" evidence="10">
    <location>
        <begin position="225"/>
        <end position="244"/>
    </location>
</feature>
<keyword evidence="7 10" id="KW-0472">Membrane</keyword>
<sequence length="420" mass="45156">MTMGDTVFLFLATVMVMIMTPGLALFYGGMVRSKNVLSTTMHSYSAMAIVSIQWIFVGYSLSFGPDWNGLIGSLDWFGLQDVTFTPNPDYSATIPHNLFMMFQLMFAILTPALISGAFAERMRFSAFLIFILLWTTIVYNPVAHWVWGVGGWLRELGALDFAGGNVVHITSGVAGLVLAIFLGKRKDINGPSPHHLPFTLLGAGLLWFGWFGFNVGSALTLNDVAMTAFINTNTAAAASALTWILAEWFFQSKPTVMGAACGAVSGLVAITPACGFVSPFSALLIGAIGGVLCFGAVFFLKHKLGYDDALDAFGCHGIGGTWGGIATGLFATTSVNNGGADGLFYGNAALLWKQLVAIGATYAFTIVMTYAIIKAINFFLPVRVHEHEEKMGLDISMHGEKAYEYSEKSLGEVAMQKEAK</sequence>
<feature type="transmembrane region" description="Helical" evidence="10">
    <location>
        <begin position="312"/>
        <end position="331"/>
    </location>
</feature>
<dbReference type="AlphaFoldDB" id="A0A2B0LM60"/>
<evidence type="ECO:0000256" key="6">
    <source>
        <dbReference type="ARBA" id="ARBA00022989"/>
    </source>
</evidence>
<dbReference type="NCBIfam" id="TIGR00836">
    <property type="entry name" value="amt"/>
    <property type="match status" value="1"/>
</dbReference>
<dbReference type="PROSITE" id="PS01219">
    <property type="entry name" value="AMMONIUM_TRANSP"/>
    <property type="match status" value="1"/>
</dbReference>
<dbReference type="Proteomes" id="UP000242656">
    <property type="component" value="Unassembled WGS sequence"/>
</dbReference>
<evidence type="ECO:0000256" key="10">
    <source>
        <dbReference type="RuleBase" id="RU362002"/>
    </source>
</evidence>
<dbReference type="Pfam" id="PF00909">
    <property type="entry name" value="Ammonium_transp"/>
    <property type="match status" value="1"/>
</dbReference>
<dbReference type="GO" id="GO:0005886">
    <property type="term" value="C:plasma membrane"/>
    <property type="evidence" value="ECO:0007669"/>
    <property type="project" value="UniProtKB-SubCell"/>
</dbReference>
<feature type="transmembrane region" description="Helical" evidence="10">
    <location>
        <begin position="98"/>
        <end position="119"/>
    </location>
</feature>
<evidence type="ECO:0000256" key="8">
    <source>
        <dbReference type="ARBA" id="ARBA00023177"/>
    </source>
</evidence>
<feature type="domain" description="Ammonium transporter AmtB-like" evidence="11">
    <location>
        <begin position="7"/>
        <end position="403"/>
    </location>
</feature>
<evidence type="ECO:0000256" key="5">
    <source>
        <dbReference type="ARBA" id="ARBA00022692"/>
    </source>
</evidence>
<feature type="transmembrane region" description="Helical" evidence="10">
    <location>
        <begin position="256"/>
        <end position="273"/>
    </location>
</feature>
<keyword evidence="3 10" id="KW-0813">Transport</keyword>
<evidence type="ECO:0000256" key="9">
    <source>
        <dbReference type="ARBA" id="ARBA00050025"/>
    </source>
</evidence>
<keyword evidence="5 10" id="KW-0812">Transmembrane</keyword>
<accession>A0A2B0LM60</accession>
<reference evidence="12 13" key="1">
    <citation type="submission" date="2017-09" db="EMBL/GenBank/DDBJ databases">
        <title>Large-scale bioinformatics analysis of Bacillus genomes uncovers conserved roles of natural products in bacterial physiology.</title>
        <authorList>
            <consortium name="Agbiome Team Llc"/>
            <person name="Bleich R.M."/>
            <person name="Grubbs K.J."/>
            <person name="Santa Maria K.C."/>
            <person name="Allen S.E."/>
            <person name="Farag S."/>
            <person name="Shank E.A."/>
            <person name="Bowers A."/>
        </authorList>
    </citation>
    <scope>NUCLEOTIDE SEQUENCE [LARGE SCALE GENOMIC DNA]</scope>
    <source>
        <strain evidence="12 13">AFS083043</strain>
    </source>
</reference>
<dbReference type="PANTHER" id="PTHR43029">
    <property type="entry name" value="AMMONIUM TRANSPORTER MEP2"/>
    <property type="match status" value="1"/>
</dbReference>
<feature type="transmembrane region" description="Helical" evidence="10">
    <location>
        <begin position="6"/>
        <end position="29"/>
    </location>
</feature>
<comment type="subcellular location">
    <subcellularLocation>
        <location evidence="1 10">Cell membrane</location>
        <topology evidence="1 10">Multi-pass membrane protein</topology>
    </subcellularLocation>
</comment>
<dbReference type="PANTHER" id="PTHR43029:SF10">
    <property type="entry name" value="AMMONIUM TRANSPORTER MEP2"/>
    <property type="match status" value="1"/>
</dbReference>
<evidence type="ECO:0000256" key="7">
    <source>
        <dbReference type="ARBA" id="ARBA00023136"/>
    </source>
</evidence>
<feature type="transmembrane region" description="Helical" evidence="10">
    <location>
        <begin position="195"/>
        <end position="213"/>
    </location>
</feature>
<keyword evidence="8 10" id="KW-0924">Ammonia transport</keyword>
<feature type="transmembrane region" description="Helical" evidence="10">
    <location>
        <begin position="126"/>
        <end position="146"/>
    </location>
</feature>
<evidence type="ECO:0000256" key="4">
    <source>
        <dbReference type="ARBA" id="ARBA00022475"/>
    </source>
</evidence>
<dbReference type="GO" id="GO:0008519">
    <property type="term" value="F:ammonium channel activity"/>
    <property type="evidence" value="ECO:0007669"/>
    <property type="project" value="InterPro"/>
</dbReference>
<protein>
    <recommendedName>
        <fullName evidence="9 10">Ammonium transporter</fullName>
    </recommendedName>
</protein>
<dbReference type="InterPro" id="IPR024041">
    <property type="entry name" value="NH4_transpt_AmtB-like_dom"/>
</dbReference>
<proteinExistence type="inferred from homology"/>
<dbReference type="InterPro" id="IPR029020">
    <property type="entry name" value="Ammonium/urea_transptr"/>
</dbReference>
<dbReference type="SUPFAM" id="SSF111352">
    <property type="entry name" value="Ammonium transporter"/>
    <property type="match status" value="1"/>
</dbReference>
<gene>
    <name evidence="12" type="ORF">COI93_18450</name>
</gene>
<dbReference type="Gene3D" id="1.10.3430.10">
    <property type="entry name" value="Ammonium transporter AmtB like domains"/>
    <property type="match status" value="1"/>
</dbReference>
<dbReference type="RefSeq" id="WP_098492007.1">
    <property type="nucleotide sequence ID" value="NZ_NUWN01000078.1"/>
</dbReference>
<name>A0A2B0LM60_BACCE</name>
<evidence type="ECO:0000256" key="2">
    <source>
        <dbReference type="ARBA" id="ARBA00005887"/>
    </source>
</evidence>
<feature type="transmembrane region" description="Helical" evidence="10">
    <location>
        <begin position="166"/>
        <end position="183"/>
    </location>
</feature>
<comment type="similarity">
    <text evidence="2 10">Belongs to the ammonia transporter channel (TC 1.A.11.2) family.</text>
</comment>
<evidence type="ECO:0000313" key="13">
    <source>
        <dbReference type="Proteomes" id="UP000242656"/>
    </source>
</evidence>
<comment type="caution">
    <text evidence="12">The sequence shown here is derived from an EMBL/GenBank/DDBJ whole genome shotgun (WGS) entry which is preliminary data.</text>
</comment>